<sequence>MEPTETPLTLQPPLSRRGRGPGLILLLDPTQPHHGSPKTLDPPPLQKWAEEGYAVAQVLFLASAPAAQLASQIAQAAEALRQLEGWQGGGKGEGEGEGFGVVSYLSSLGADAAAAIDGGADVSAVVTYGGVAAPEGAFAPARPWLLHVAVAGDERGDLARAERAGNVKRHEYLGVGDGFVLPGHEAYSAAPAGLAHTRCLTFLKPVLGGPFFDLEAVWDEHTRFEFGERDVEKTMATMVAEPYVNHVPTLTGGLGRERLTKFYREHFIFSNPEDTRLELVSRTVGIDRIIDEFVFHCTHDRMIDWLVPGVPPTGRHLSIPFTSVVNVRGDRLFHEHIAWDQATVLVQLGLMPQYLPFPYPLPGGRAPAEGKRFEVRVPAAGIESARKLLDESEVESNGMFKYELREVDIARREIGTMVG</sequence>
<gene>
    <name evidence="1" type="ORF">K441DRAFT_670559</name>
</gene>
<evidence type="ECO:0000313" key="1">
    <source>
        <dbReference type="EMBL" id="OCK87578.1"/>
    </source>
</evidence>
<reference evidence="1 2" key="1">
    <citation type="journal article" date="2016" name="Nat. Commun.">
        <title>Ectomycorrhizal ecology is imprinted in the genome of the dominant symbiotic fungus Cenococcum geophilum.</title>
        <authorList>
            <consortium name="DOE Joint Genome Institute"/>
            <person name="Peter M."/>
            <person name="Kohler A."/>
            <person name="Ohm R.A."/>
            <person name="Kuo A."/>
            <person name="Krutzmann J."/>
            <person name="Morin E."/>
            <person name="Arend M."/>
            <person name="Barry K.W."/>
            <person name="Binder M."/>
            <person name="Choi C."/>
            <person name="Clum A."/>
            <person name="Copeland A."/>
            <person name="Grisel N."/>
            <person name="Haridas S."/>
            <person name="Kipfer T."/>
            <person name="LaButti K."/>
            <person name="Lindquist E."/>
            <person name="Lipzen A."/>
            <person name="Maire R."/>
            <person name="Meier B."/>
            <person name="Mihaltcheva S."/>
            <person name="Molinier V."/>
            <person name="Murat C."/>
            <person name="Poggeler S."/>
            <person name="Quandt C.A."/>
            <person name="Sperisen C."/>
            <person name="Tritt A."/>
            <person name="Tisserant E."/>
            <person name="Crous P.W."/>
            <person name="Henrissat B."/>
            <person name="Nehls U."/>
            <person name="Egli S."/>
            <person name="Spatafora J.W."/>
            <person name="Grigoriev I.V."/>
            <person name="Martin F.M."/>
        </authorList>
    </citation>
    <scope>NUCLEOTIDE SEQUENCE [LARGE SCALE GENOMIC DNA]</scope>
    <source>
        <strain evidence="1 2">1.58</strain>
    </source>
</reference>
<name>A0ACC8EML6_9PEZI</name>
<accession>A0ACC8EML6</accession>
<dbReference type="EMBL" id="KV748259">
    <property type="protein sequence ID" value="OCK87578.1"/>
    <property type="molecule type" value="Genomic_DNA"/>
</dbReference>
<dbReference type="Proteomes" id="UP000250078">
    <property type="component" value="Unassembled WGS sequence"/>
</dbReference>
<evidence type="ECO:0000313" key="2">
    <source>
        <dbReference type="Proteomes" id="UP000250078"/>
    </source>
</evidence>
<organism evidence="1 2">
    <name type="scientific">Cenococcum geophilum 1.58</name>
    <dbReference type="NCBI Taxonomy" id="794803"/>
    <lineage>
        <taxon>Eukaryota</taxon>
        <taxon>Fungi</taxon>
        <taxon>Dikarya</taxon>
        <taxon>Ascomycota</taxon>
        <taxon>Pezizomycotina</taxon>
        <taxon>Dothideomycetes</taxon>
        <taxon>Pleosporomycetidae</taxon>
        <taxon>Gloniales</taxon>
        <taxon>Gloniaceae</taxon>
        <taxon>Cenococcum</taxon>
    </lineage>
</organism>
<proteinExistence type="predicted"/>
<keyword evidence="2" id="KW-1185">Reference proteome</keyword>
<protein>
    <submittedName>
        <fullName evidence="1">Uncharacterized protein</fullName>
    </submittedName>
</protein>